<protein>
    <submittedName>
        <fullName evidence="1">Unnamed protein product</fullName>
    </submittedName>
</protein>
<sequence length="462" mass="53350">MVLLLSFEKFEQLFVLSIPVVSILKELFQIVEVIILLIIIINLLDIVLFTPRPIKSIPSIKYKFPIWGILDLIFPYASSFQDSPCVKFQRLAKQYGDVLQLRLGTKQVLVANTYESIFQLYTGGATKSNNSRPMSHTFHKVLSQSGVFTVGSTPFGETYVKSRKFLGNLLNSKASKDYYSAIIEREANKMMSRILDQCYNKENATVQLDFTREAQFFHLAVALNLTYGYDIDYSDELQRKQAVEIMYVENQITMVRSHVQNVQDYLPGFIRFFVNLWCQNPQVSKDLYRRRNEYLKRYSDYALDNLNSKNPNMKKSLMHYYFTEGKDTVTPSQIGSVCLTMVSAGLDNVPLNFQYMVMQLTQSPHIVTKAYHEIMKCYNHDVAKAWSECHFELKCAYISAIVKETLRLFTVLPMALPRQTTKEIVYQNAVIPEGTTIFMNCWGVGSVSATFGIWYRFKNVSW</sequence>
<name>A0ACB5SRN7_AMBMO</name>
<keyword evidence="2" id="KW-1185">Reference proteome</keyword>
<evidence type="ECO:0000313" key="2">
    <source>
        <dbReference type="Proteomes" id="UP001165064"/>
    </source>
</evidence>
<reference evidence="1" key="1">
    <citation type="submission" date="2023-04" db="EMBL/GenBank/DDBJ databases">
        <title>Ambrosiozyma monospora NBRC 10751.</title>
        <authorList>
            <person name="Ichikawa N."/>
            <person name="Sato H."/>
            <person name="Tonouchi N."/>
        </authorList>
    </citation>
    <scope>NUCLEOTIDE SEQUENCE</scope>
    <source>
        <strain evidence="1">NBRC 10751</strain>
    </source>
</reference>
<comment type="caution">
    <text evidence="1">The sequence shown here is derived from an EMBL/GenBank/DDBJ whole genome shotgun (WGS) entry which is preliminary data.</text>
</comment>
<evidence type="ECO:0000313" key="1">
    <source>
        <dbReference type="EMBL" id="GME70646.1"/>
    </source>
</evidence>
<accession>A0ACB5SRN7</accession>
<dbReference type="Proteomes" id="UP001165064">
    <property type="component" value="Unassembled WGS sequence"/>
</dbReference>
<dbReference type="EMBL" id="BSXS01000071">
    <property type="protein sequence ID" value="GME70646.1"/>
    <property type="molecule type" value="Genomic_DNA"/>
</dbReference>
<gene>
    <name evidence="1" type="ORF">Amon02_000027600</name>
</gene>
<organism evidence="1 2">
    <name type="scientific">Ambrosiozyma monospora</name>
    <name type="common">Yeast</name>
    <name type="synonym">Endomycopsis monosporus</name>
    <dbReference type="NCBI Taxonomy" id="43982"/>
    <lineage>
        <taxon>Eukaryota</taxon>
        <taxon>Fungi</taxon>
        <taxon>Dikarya</taxon>
        <taxon>Ascomycota</taxon>
        <taxon>Saccharomycotina</taxon>
        <taxon>Pichiomycetes</taxon>
        <taxon>Pichiales</taxon>
        <taxon>Pichiaceae</taxon>
        <taxon>Ambrosiozyma</taxon>
    </lineage>
</organism>
<proteinExistence type="predicted"/>